<dbReference type="AlphaFoldDB" id="A0AAE3KXA5"/>
<feature type="domain" description="Transcription regulator TrmB C-terminal" evidence="3">
    <location>
        <begin position="113"/>
        <end position="268"/>
    </location>
</feature>
<dbReference type="Gene3D" id="1.10.10.10">
    <property type="entry name" value="Winged helix-like DNA-binding domain superfamily/Winged helix DNA-binding domain"/>
    <property type="match status" value="1"/>
</dbReference>
<evidence type="ECO:0000259" key="2">
    <source>
        <dbReference type="Pfam" id="PF01978"/>
    </source>
</evidence>
<dbReference type="InterPro" id="IPR002831">
    <property type="entry name" value="Tscrpt_reg_TrmB_N"/>
</dbReference>
<evidence type="ECO:0000259" key="3">
    <source>
        <dbReference type="Pfam" id="PF11495"/>
    </source>
</evidence>
<organism evidence="4 5">
    <name type="scientific">Methanolobus chelungpuianus</name>
    <dbReference type="NCBI Taxonomy" id="502115"/>
    <lineage>
        <taxon>Archaea</taxon>
        <taxon>Methanobacteriati</taxon>
        <taxon>Methanobacteriota</taxon>
        <taxon>Stenosarchaea group</taxon>
        <taxon>Methanomicrobia</taxon>
        <taxon>Methanosarcinales</taxon>
        <taxon>Methanosarcinaceae</taxon>
        <taxon>Methanolobus</taxon>
    </lineage>
</organism>
<dbReference type="PANTHER" id="PTHR34293:SF1">
    <property type="entry name" value="HTH-TYPE TRANSCRIPTIONAL REGULATOR TRMBL2"/>
    <property type="match status" value="1"/>
</dbReference>
<dbReference type="CDD" id="cd09124">
    <property type="entry name" value="PLDc_like_TrmB_middle"/>
    <property type="match status" value="1"/>
</dbReference>
<reference evidence="4 5" key="1">
    <citation type="journal article" date="2011" name="Appl. Environ. Microbiol.">
        <title>Methanogenic archaea isolated from Taiwan's Chelungpu fault.</title>
        <authorList>
            <person name="Wu S.Y."/>
            <person name="Lai M.C."/>
        </authorList>
    </citation>
    <scope>NUCLEOTIDE SEQUENCE [LARGE SCALE GENOMIC DNA]</scope>
    <source>
        <strain evidence="4 5">St545Mb</strain>
    </source>
</reference>
<dbReference type="EMBL" id="JTEO01000002">
    <property type="protein sequence ID" value="MCQ6962029.1"/>
    <property type="molecule type" value="Genomic_DNA"/>
</dbReference>
<protein>
    <submittedName>
        <fullName evidence="4">Transcriptional regulator</fullName>
    </submittedName>
</protein>
<name>A0AAE3KXA5_9EURY</name>
<evidence type="ECO:0000313" key="4">
    <source>
        <dbReference type="EMBL" id="MCQ6962029.1"/>
    </source>
</evidence>
<evidence type="ECO:0000313" key="5">
    <source>
        <dbReference type="Proteomes" id="UP001206983"/>
    </source>
</evidence>
<dbReference type="PANTHER" id="PTHR34293">
    <property type="entry name" value="HTH-TYPE TRANSCRIPTIONAL REGULATOR TRMBL2"/>
    <property type="match status" value="1"/>
</dbReference>
<dbReference type="InterPro" id="IPR036388">
    <property type="entry name" value="WH-like_DNA-bd_sf"/>
</dbReference>
<accession>A0AAE3KXA5</accession>
<dbReference type="Pfam" id="PF11495">
    <property type="entry name" value="Regulator_TrmB"/>
    <property type="match status" value="1"/>
</dbReference>
<dbReference type="SUPFAM" id="SSF46785">
    <property type="entry name" value="Winged helix' DNA-binding domain"/>
    <property type="match status" value="1"/>
</dbReference>
<keyword evidence="5" id="KW-1185">Reference proteome</keyword>
<comment type="similarity">
    <text evidence="1">Belongs to the transcriptional regulator TrmB family.</text>
</comment>
<dbReference type="Pfam" id="PF01978">
    <property type="entry name" value="TrmB"/>
    <property type="match status" value="1"/>
</dbReference>
<dbReference type="InterPro" id="IPR051797">
    <property type="entry name" value="TrmB-like"/>
</dbReference>
<dbReference type="InterPro" id="IPR036390">
    <property type="entry name" value="WH_DNA-bd_sf"/>
</dbReference>
<sequence>MATLFDSLRNLGLTAYEAKVLVALTKKGSSTVADVHELSGIPRSAVYGALKKLEDKGIVEIHNTKPLKYKCVPPEDAIERLKQDFTIESSNALRQLEDIYRSAAAGDKEEGTWTINGYRHVTEKMIQLLSSTKEELFLTAPHPFYRKIPGATSRLAEKKQCMMLGILSEKISSGVKVRLISYDHEKAFFISEALPGAHVRLYARKEGELPSKGGVMVVDSREVLIDIKEAAGNKEDLTALWSDGKELVTIFRHLLEVEWESSEEINAFPSD</sequence>
<proteinExistence type="inferred from homology"/>
<dbReference type="Proteomes" id="UP001206983">
    <property type="component" value="Unassembled WGS sequence"/>
</dbReference>
<dbReference type="RefSeq" id="WP_256621777.1">
    <property type="nucleotide sequence ID" value="NZ_JTEO01000002.1"/>
</dbReference>
<gene>
    <name evidence="4" type="ORF">PV02_02370</name>
</gene>
<comment type="caution">
    <text evidence="4">The sequence shown here is derived from an EMBL/GenBank/DDBJ whole genome shotgun (WGS) entry which is preliminary data.</text>
</comment>
<feature type="domain" description="Transcription regulator TrmB N-terminal" evidence="2">
    <location>
        <begin position="8"/>
        <end position="75"/>
    </location>
</feature>
<evidence type="ECO:0000256" key="1">
    <source>
        <dbReference type="ARBA" id="ARBA00007287"/>
    </source>
</evidence>
<dbReference type="InterPro" id="IPR021586">
    <property type="entry name" value="Tscrpt_reg_TrmB_C"/>
</dbReference>